<evidence type="ECO:0000313" key="1">
    <source>
        <dbReference type="EMBL" id="OGZ02744.1"/>
    </source>
</evidence>
<gene>
    <name evidence="1" type="ORF">A2390_02725</name>
</gene>
<sequence>MIEGKVIQVGVKVITFSEVKLGSYFILLNEKPGYEGVEVVAEETHTCAYLYLKLHKNREENNAICYRDRLQCSIDFERKVIPIFYLN</sequence>
<evidence type="ECO:0000313" key="2">
    <source>
        <dbReference type="Proteomes" id="UP000178599"/>
    </source>
</evidence>
<proteinExistence type="predicted"/>
<name>A0A1G2CMV6_9BACT</name>
<comment type="caution">
    <text evidence="1">The sequence shown here is derived from an EMBL/GenBank/DDBJ whole genome shotgun (WGS) entry which is preliminary data.</text>
</comment>
<dbReference type="EMBL" id="MHLE01000021">
    <property type="protein sequence ID" value="OGZ02744.1"/>
    <property type="molecule type" value="Genomic_DNA"/>
</dbReference>
<organism evidence="1 2">
    <name type="scientific">Candidatus Liptonbacteria bacterium RIFOXYB1_FULL_36_10</name>
    <dbReference type="NCBI Taxonomy" id="1798654"/>
    <lineage>
        <taxon>Bacteria</taxon>
        <taxon>Candidatus Liptoniibacteriota</taxon>
    </lineage>
</organism>
<dbReference type="Proteomes" id="UP000178599">
    <property type="component" value="Unassembled WGS sequence"/>
</dbReference>
<dbReference type="AlphaFoldDB" id="A0A1G2CMV6"/>
<accession>A0A1G2CMV6</accession>
<reference evidence="1 2" key="1">
    <citation type="journal article" date="2016" name="Nat. Commun.">
        <title>Thousands of microbial genomes shed light on interconnected biogeochemical processes in an aquifer system.</title>
        <authorList>
            <person name="Anantharaman K."/>
            <person name="Brown C.T."/>
            <person name="Hug L.A."/>
            <person name="Sharon I."/>
            <person name="Castelle C.J."/>
            <person name="Probst A.J."/>
            <person name="Thomas B.C."/>
            <person name="Singh A."/>
            <person name="Wilkins M.J."/>
            <person name="Karaoz U."/>
            <person name="Brodie E.L."/>
            <person name="Williams K.H."/>
            <person name="Hubbard S.S."/>
            <person name="Banfield J.F."/>
        </authorList>
    </citation>
    <scope>NUCLEOTIDE SEQUENCE [LARGE SCALE GENOMIC DNA]</scope>
</reference>
<protein>
    <submittedName>
        <fullName evidence="1">Uncharacterized protein</fullName>
    </submittedName>
</protein>